<protein>
    <submittedName>
        <fullName evidence="2">Uncharacterized protein</fullName>
    </submittedName>
</protein>
<comment type="caution">
    <text evidence="2">The sequence shown here is derived from an EMBL/GenBank/DDBJ whole genome shotgun (WGS) entry which is preliminary data.</text>
</comment>
<name>A0A2S5GFR8_9BACL</name>
<proteinExistence type="predicted"/>
<reference evidence="2 3" key="1">
    <citation type="submission" date="2018-02" db="EMBL/GenBank/DDBJ databases">
        <title>Jeotgalibacillus proteolyticum sp. nov. a protease producing bacterium isolated from ocean sediments of Laizhou Bay.</title>
        <authorList>
            <person name="Li Y."/>
        </authorList>
    </citation>
    <scope>NUCLEOTIDE SEQUENCE [LARGE SCALE GENOMIC DNA]</scope>
    <source>
        <strain evidence="2 3">22-7</strain>
    </source>
</reference>
<dbReference type="RefSeq" id="WP_104055607.1">
    <property type="nucleotide sequence ID" value="NZ_PREZ01000001.1"/>
</dbReference>
<evidence type="ECO:0000313" key="2">
    <source>
        <dbReference type="EMBL" id="PPA71872.1"/>
    </source>
</evidence>
<dbReference type="EMBL" id="PREZ01000001">
    <property type="protein sequence ID" value="PPA71872.1"/>
    <property type="molecule type" value="Genomic_DNA"/>
</dbReference>
<dbReference type="OrthoDB" id="2390014at2"/>
<feature type="region of interest" description="Disordered" evidence="1">
    <location>
        <begin position="72"/>
        <end position="93"/>
    </location>
</feature>
<gene>
    <name evidence="2" type="ORF">C4B60_00390</name>
</gene>
<evidence type="ECO:0000313" key="3">
    <source>
        <dbReference type="Proteomes" id="UP000239047"/>
    </source>
</evidence>
<dbReference type="Proteomes" id="UP000239047">
    <property type="component" value="Unassembled WGS sequence"/>
</dbReference>
<organism evidence="2 3">
    <name type="scientific">Jeotgalibacillus proteolyticus</name>
    <dbReference type="NCBI Taxonomy" id="2082395"/>
    <lineage>
        <taxon>Bacteria</taxon>
        <taxon>Bacillati</taxon>
        <taxon>Bacillota</taxon>
        <taxon>Bacilli</taxon>
        <taxon>Bacillales</taxon>
        <taxon>Caryophanaceae</taxon>
        <taxon>Jeotgalibacillus</taxon>
    </lineage>
</organism>
<accession>A0A2S5GFR8</accession>
<dbReference type="AlphaFoldDB" id="A0A2S5GFR8"/>
<sequence length="93" mass="10468">MALKRFALLGLGAAGYAYFKNKDNRDKATVAFNETKGKIMNLVDQAKQSMNDSENKSTDYNLEDEKMMAEGAQTSVNYFNEDQQDQDPQNKSS</sequence>
<evidence type="ECO:0000256" key="1">
    <source>
        <dbReference type="SAM" id="MobiDB-lite"/>
    </source>
</evidence>
<keyword evidence="3" id="KW-1185">Reference proteome</keyword>